<dbReference type="RefSeq" id="WP_379141543.1">
    <property type="nucleotide sequence ID" value="NZ_JBHUEN010000020.1"/>
</dbReference>
<gene>
    <name evidence="1" type="ORF">ACFSCT_07585</name>
</gene>
<keyword evidence="2" id="KW-1185">Reference proteome</keyword>
<name>A0ABW4R6J4_9RHOB</name>
<proteinExistence type="predicted"/>
<reference evidence="2" key="1">
    <citation type="journal article" date="2019" name="Int. J. Syst. Evol. Microbiol.">
        <title>The Global Catalogue of Microorganisms (GCM) 10K type strain sequencing project: providing services to taxonomists for standard genome sequencing and annotation.</title>
        <authorList>
            <consortium name="The Broad Institute Genomics Platform"/>
            <consortium name="The Broad Institute Genome Sequencing Center for Infectious Disease"/>
            <person name="Wu L."/>
            <person name="Ma J."/>
        </authorList>
    </citation>
    <scope>NUCLEOTIDE SEQUENCE [LARGE SCALE GENOMIC DNA]</scope>
    <source>
        <strain evidence="2">CCUG 56029</strain>
    </source>
</reference>
<protein>
    <submittedName>
        <fullName evidence="1">DUF4150 domain-containing protein</fullName>
    </submittedName>
</protein>
<dbReference type="EMBL" id="JBHUEN010000020">
    <property type="protein sequence ID" value="MFD1881573.1"/>
    <property type="molecule type" value="Genomic_DNA"/>
</dbReference>
<evidence type="ECO:0000313" key="1">
    <source>
        <dbReference type="EMBL" id="MFD1881573.1"/>
    </source>
</evidence>
<comment type="caution">
    <text evidence="1">The sequence shown here is derived from an EMBL/GenBank/DDBJ whole genome shotgun (WGS) entry which is preliminary data.</text>
</comment>
<dbReference type="Pfam" id="PF13665">
    <property type="entry name" value="Tox-PAAR-like"/>
    <property type="match status" value="1"/>
</dbReference>
<accession>A0ABW4R6J4</accession>
<organism evidence="1 2">
    <name type="scientific">Paracoccus pacificus</name>
    <dbReference type="NCBI Taxonomy" id="1463598"/>
    <lineage>
        <taxon>Bacteria</taxon>
        <taxon>Pseudomonadati</taxon>
        <taxon>Pseudomonadota</taxon>
        <taxon>Alphaproteobacteria</taxon>
        <taxon>Rhodobacterales</taxon>
        <taxon>Paracoccaceae</taxon>
        <taxon>Paracoccus</taxon>
    </lineage>
</organism>
<sequence length="372" mass="42009">MKETVTINGLTLCHKASDGFTMSTIPDVCRSPGAPIPYVNVAFARDLDNATTDVFSHGGEICGVRGSRFRISYGDEPGRGKGVKSNTVQDEATWLSWSPNVYLNERAATRLTDRMLMNHGNAASLAGYYTNKLVPNETSYEMMCRIGCFCYAGLRPRTPATKALDAVDNYFAPVDEDVAPGRYQRCVEKSLRAIYPDRGLAPLNAEKPWQGDGYIPEVGFWDPTNPDNIAPTKPPGQVIFSGGEHDFPRIPRRAPWQGYKWFNVRGSRWMDVVKVDRGNMTEMYDMKFPGDKANNDVKDRAYRTIARKHRAKYEEFWVLERCKNCEAAIQDYEWERQRQFDKTMRDIIDAMGKAPIILPGPGGRIPIPVPKF</sequence>
<evidence type="ECO:0000313" key="2">
    <source>
        <dbReference type="Proteomes" id="UP001597213"/>
    </source>
</evidence>
<dbReference type="Proteomes" id="UP001597213">
    <property type="component" value="Unassembled WGS sequence"/>
</dbReference>